<dbReference type="GO" id="GO:0005886">
    <property type="term" value="C:plasma membrane"/>
    <property type="evidence" value="ECO:0007669"/>
    <property type="project" value="UniProtKB-SubCell"/>
</dbReference>
<dbReference type="NCBIfam" id="TIGR00688">
    <property type="entry name" value="rarD"/>
    <property type="match status" value="1"/>
</dbReference>
<evidence type="ECO:0000256" key="1">
    <source>
        <dbReference type="ARBA" id="ARBA00004651"/>
    </source>
</evidence>
<dbReference type="InterPro" id="IPR037185">
    <property type="entry name" value="EmrE-like"/>
</dbReference>
<feature type="transmembrane region" description="Helical" evidence="8">
    <location>
        <begin position="209"/>
        <end position="229"/>
    </location>
</feature>
<keyword evidence="6 8" id="KW-1133">Transmembrane helix</keyword>
<evidence type="ECO:0000313" key="10">
    <source>
        <dbReference type="EMBL" id="MBV4496163.1"/>
    </source>
</evidence>
<feature type="transmembrane region" description="Helical" evidence="8">
    <location>
        <begin position="71"/>
        <end position="90"/>
    </location>
</feature>
<organism evidence="9">
    <name type="scientific">Pseudomonas zanjanensis</name>
    <dbReference type="NCBI Taxonomy" id="2745496"/>
    <lineage>
        <taxon>Bacteria</taxon>
        <taxon>Pseudomonadati</taxon>
        <taxon>Pseudomonadota</taxon>
        <taxon>Gammaproteobacteria</taxon>
        <taxon>Pseudomonadales</taxon>
        <taxon>Pseudomonadaceae</taxon>
        <taxon>Pseudomonas</taxon>
    </lineage>
</organism>
<feature type="transmembrane region" description="Helical" evidence="8">
    <location>
        <begin position="236"/>
        <end position="257"/>
    </location>
</feature>
<sequence>MSKGIALSVSASALFAVMYYYTSLLTPLTGLEIFGWRMLLTMPCMTAFMLISREWKLVSDLVARLITTPRLLLGAIASSALMGAQLWLFMWAPLNGYSLDVSLGYFLLPLSMVLTGRLVYGERLSYLQKVAVFFATLGVFNELYQVGGFSWATLLVVIGYPIYFILRKRIKTDNLGGLWLDMTLMLPVALWFVQSGEQGFAVFDHYPRLTWLIPLLGVISASALVSYIVASRLLPFSLFGLLSYVEPVLLLGVALLLGESIKAEEWLTYIPIWMAVAVLVFEGFKHLVRQRRRA</sequence>
<comment type="caution">
    <text evidence="9">The sequence shown here is derived from an EMBL/GenBank/DDBJ whole genome shotgun (WGS) entry which is preliminary data.</text>
</comment>
<comment type="subcellular location">
    <subcellularLocation>
        <location evidence="1">Cell membrane</location>
        <topology evidence="1">Multi-pass membrane protein</topology>
    </subcellularLocation>
</comment>
<reference evidence="9" key="2">
    <citation type="submission" date="2020-07" db="EMBL/GenBank/DDBJ databases">
        <authorList>
            <person name="Lood C."/>
            <person name="Girard L."/>
        </authorList>
    </citation>
    <scope>NUCLEOTIDE SEQUENCE</scope>
    <source>
        <strain evidence="9">SWRI12</strain>
    </source>
</reference>
<proteinExistence type="inferred from homology"/>
<keyword evidence="3" id="KW-0813">Transport</keyword>
<feature type="transmembrane region" description="Helical" evidence="8">
    <location>
        <begin position="178"/>
        <end position="194"/>
    </location>
</feature>
<dbReference type="Proteomes" id="UP000636518">
    <property type="component" value="Unassembled WGS sequence"/>
</dbReference>
<evidence type="ECO:0000256" key="2">
    <source>
        <dbReference type="ARBA" id="ARBA00007362"/>
    </source>
</evidence>
<evidence type="ECO:0000256" key="4">
    <source>
        <dbReference type="ARBA" id="ARBA00022475"/>
    </source>
</evidence>
<dbReference type="RefSeq" id="WP_186709337.1">
    <property type="nucleotide sequence ID" value="NZ_JABWRB020000001.1"/>
</dbReference>
<keyword evidence="11" id="KW-1185">Reference proteome</keyword>
<reference evidence="10" key="3">
    <citation type="submission" date="2021-06" db="EMBL/GenBank/DDBJ databases">
        <title>Updating the genus Pseudomonas: Description of 43 new species and partition of the Pseudomonas putida group.</title>
        <authorList>
            <person name="Girard L."/>
            <person name="Lood C."/>
            <person name="Vandamme P."/>
            <person name="Rokni-Zadeh H."/>
            <person name="Van Noort V."/>
            <person name="Hofte M."/>
            <person name="Lavigne R."/>
            <person name="De Mot R."/>
        </authorList>
    </citation>
    <scope>NUCLEOTIDE SEQUENCE</scope>
    <source>
        <strain evidence="10">SWRI12</strain>
    </source>
</reference>
<feature type="transmembrane region" description="Helical" evidence="8">
    <location>
        <begin position="149"/>
        <end position="166"/>
    </location>
</feature>
<gene>
    <name evidence="9" type="primary">rarD</name>
    <name evidence="10" type="ORF">HU715_012385</name>
    <name evidence="9" type="ORF">HU715_23790</name>
</gene>
<keyword evidence="4" id="KW-1003">Cell membrane</keyword>
<feature type="transmembrane region" description="Helical" evidence="8">
    <location>
        <begin position="34"/>
        <end position="51"/>
    </location>
</feature>
<dbReference type="SUPFAM" id="SSF103481">
    <property type="entry name" value="Multidrug resistance efflux transporter EmrE"/>
    <property type="match status" value="1"/>
</dbReference>
<name>A0A923FHR6_9PSED</name>
<evidence type="ECO:0000313" key="9">
    <source>
        <dbReference type="EMBL" id="MBC3392676.1"/>
    </source>
</evidence>
<evidence type="ECO:0000256" key="7">
    <source>
        <dbReference type="ARBA" id="ARBA00023136"/>
    </source>
</evidence>
<dbReference type="InterPro" id="IPR004626">
    <property type="entry name" value="RarD"/>
</dbReference>
<feature type="transmembrane region" description="Helical" evidence="8">
    <location>
        <begin position="269"/>
        <end position="288"/>
    </location>
</feature>
<protein>
    <submittedName>
        <fullName evidence="9">EamA family transporter RarD</fullName>
    </submittedName>
</protein>
<comment type="similarity">
    <text evidence="2">Belongs to the EamA transporter family.</text>
</comment>
<evidence type="ECO:0000256" key="5">
    <source>
        <dbReference type="ARBA" id="ARBA00022692"/>
    </source>
</evidence>
<dbReference type="EMBL" id="JABWRB020000001">
    <property type="protein sequence ID" value="MBV4496163.1"/>
    <property type="molecule type" value="Genomic_DNA"/>
</dbReference>
<keyword evidence="5 8" id="KW-0812">Transmembrane</keyword>
<evidence type="ECO:0000313" key="11">
    <source>
        <dbReference type="Proteomes" id="UP000636518"/>
    </source>
</evidence>
<dbReference type="EMBL" id="JABWRB010000039">
    <property type="protein sequence ID" value="MBC3392676.1"/>
    <property type="molecule type" value="Genomic_DNA"/>
</dbReference>
<feature type="transmembrane region" description="Helical" evidence="8">
    <location>
        <begin position="5"/>
        <end position="22"/>
    </location>
</feature>
<keyword evidence="7 8" id="KW-0472">Membrane</keyword>
<evidence type="ECO:0000256" key="3">
    <source>
        <dbReference type="ARBA" id="ARBA00022448"/>
    </source>
</evidence>
<reference evidence="9 11" key="1">
    <citation type="journal article" date="2020" name="Microorganisms">
        <title>Reliable Identification of Environmental Pseudomonas Isolates Using the rpoD Gene.</title>
        <authorList>
            <consortium name="The Broad Institute Genome Sequencing Platform"/>
            <person name="Girard L."/>
            <person name="Lood C."/>
            <person name="Rokni-Zadeh H."/>
            <person name="van Noort V."/>
            <person name="Lavigne R."/>
            <person name="De Mot R."/>
        </authorList>
    </citation>
    <scope>NUCLEOTIDE SEQUENCE</scope>
    <source>
        <strain evidence="9 11">SWRI12</strain>
    </source>
</reference>
<evidence type="ECO:0000256" key="8">
    <source>
        <dbReference type="SAM" id="Phobius"/>
    </source>
</evidence>
<accession>A0A923FHR6</accession>
<dbReference type="AlphaFoldDB" id="A0A923FHR6"/>
<evidence type="ECO:0000256" key="6">
    <source>
        <dbReference type="ARBA" id="ARBA00022989"/>
    </source>
</evidence>